<protein>
    <recommendedName>
        <fullName evidence="1">ACB domain-containing protein</fullName>
    </recommendedName>
</protein>
<evidence type="ECO:0000259" key="1">
    <source>
        <dbReference type="Pfam" id="PF00887"/>
    </source>
</evidence>
<dbReference type="SUPFAM" id="SSF47027">
    <property type="entry name" value="Acyl-CoA binding protein"/>
    <property type="match status" value="1"/>
</dbReference>
<evidence type="ECO:0000313" key="3">
    <source>
        <dbReference type="Proteomes" id="UP000239366"/>
    </source>
</evidence>
<sequence length="91" mass="10254">MAAKSRIKLEFEWAVQFINNYAEPIPPDTLLKLYAFYKKGNNQGGGPGRKGIPLINAFKTNALIQTQDLSEEEAMKNYIELAKTMGMPEMD</sequence>
<dbReference type="InterPro" id="IPR035984">
    <property type="entry name" value="Acyl-CoA-binding_sf"/>
</dbReference>
<keyword evidence="3" id="KW-1185">Reference proteome</keyword>
<dbReference type="InterPro" id="IPR000582">
    <property type="entry name" value="Acyl-CoA-binding_protein"/>
</dbReference>
<reference evidence="3" key="1">
    <citation type="submission" date="2016-11" db="EMBL/GenBank/DDBJ databases">
        <title>Trade-off between light-utilization and light-protection in marine flavobacteria.</title>
        <authorList>
            <person name="Kumagai Y."/>
            <person name="Yoshizawa S."/>
            <person name="Kogure K."/>
        </authorList>
    </citation>
    <scope>NUCLEOTIDE SEQUENCE [LARGE SCALE GENOMIC DNA]</scope>
    <source>
        <strain evidence="3">SG-18</strain>
    </source>
</reference>
<accession>A0A2S7T7P5</accession>
<name>A0A2S7T7P5_9FLAO</name>
<organism evidence="2 3">
    <name type="scientific">Aureicoccus marinus</name>
    <dbReference type="NCBI Taxonomy" id="754435"/>
    <lineage>
        <taxon>Bacteria</taxon>
        <taxon>Pseudomonadati</taxon>
        <taxon>Bacteroidota</taxon>
        <taxon>Flavobacteriia</taxon>
        <taxon>Flavobacteriales</taxon>
        <taxon>Flavobacteriaceae</taxon>
        <taxon>Aureicoccus</taxon>
    </lineage>
</organism>
<dbReference type="GO" id="GO:0000062">
    <property type="term" value="F:fatty-acyl-CoA binding"/>
    <property type="evidence" value="ECO:0007669"/>
    <property type="project" value="InterPro"/>
</dbReference>
<dbReference type="EMBL" id="MQVX01000001">
    <property type="protein sequence ID" value="PQJ15601.1"/>
    <property type="molecule type" value="Genomic_DNA"/>
</dbReference>
<proteinExistence type="predicted"/>
<dbReference type="Pfam" id="PF00887">
    <property type="entry name" value="ACBP"/>
    <property type="match status" value="1"/>
</dbReference>
<feature type="domain" description="ACB" evidence="1">
    <location>
        <begin position="10"/>
        <end position="81"/>
    </location>
</feature>
<evidence type="ECO:0000313" key="2">
    <source>
        <dbReference type="EMBL" id="PQJ15601.1"/>
    </source>
</evidence>
<dbReference type="Gene3D" id="1.20.80.10">
    <property type="match status" value="1"/>
</dbReference>
<comment type="caution">
    <text evidence="2">The sequence shown here is derived from an EMBL/GenBank/DDBJ whole genome shotgun (WGS) entry which is preliminary data.</text>
</comment>
<dbReference type="RefSeq" id="WP_105001252.1">
    <property type="nucleotide sequence ID" value="NZ_MQVX01000001.1"/>
</dbReference>
<gene>
    <name evidence="2" type="ORF">BST99_07540</name>
</gene>
<dbReference type="Proteomes" id="UP000239366">
    <property type="component" value="Unassembled WGS sequence"/>
</dbReference>
<dbReference type="InterPro" id="IPR014352">
    <property type="entry name" value="FERM/acyl-CoA-bd_prot_sf"/>
</dbReference>
<dbReference type="OrthoDB" id="981216at2"/>
<dbReference type="AlphaFoldDB" id="A0A2S7T7P5"/>